<evidence type="ECO:0000313" key="2">
    <source>
        <dbReference type="Proteomes" id="UP001316803"/>
    </source>
</evidence>
<protein>
    <submittedName>
        <fullName evidence="1">Uncharacterized protein</fullName>
    </submittedName>
</protein>
<dbReference type="Proteomes" id="UP001316803">
    <property type="component" value="Unassembled WGS sequence"/>
</dbReference>
<gene>
    <name evidence="1" type="ORF">OHC33_006112</name>
</gene>
<proteinExistence type="predicted"/>
<evidence type="ECO:0000313" key="1">
    <source>
        <dbReference type="EMBL" id="KAK5952991.1"/>
    </source>
</evidence>
<keyword evidence="2" id="KW-1185">Reference proteome</keyword>
<comment type="caution">
    <text evidence="1">The sequence shown here is derived from an EMBL/GenBank/DDBJ whole genome shotgun (WGS) entry which is preliminary data.</text>
</comment>
<dbReference type="EMBL" id="JAKLMC020000013">
    <property type="protein sequence ID" value="KAK5952991.1"/>
    <property type="molecule type" value="Genomic_DNA"/>
</dbReference>
<organism evidence="1 2">
    <name type="scientific">Knufia fluminis</name>
    <dbReference type="NCBI Taxonomy" id="191047"/>
    <lineage>
        <taxon>Eukaryota</taxon>
        <taxon>Fungi</taxon>
        <taxon>Dikarya</taxon>
        <taxon>Ascomycota</taxon>
        <taxon>Pezizomycotina</taxon>
        <taxon>Eurotiomycetes</taxon>
        <taxon>Chaetothyriomycetidae</taxon>
        <taxon>Chaetothyriales</taxon>
        <taxon>Trichomeriaceae</taxon>
        <taxon>Knufia</taxon>
    </lineage>
</organism>
<sequence>MDGVIAATNINTAPNRPSCPTQMADESIWAIFYPTVARAMCLHEDLFKATRKPDDCLFAQAMTGDLLGAIVQDEELALTMVRVLGH</sequence>
<name>A0AAN8F7Y8_9EURO</name>
<reference evidence="1 2" key="1">
    <citation type="submission" date="2022-12" db="EMBL/GenBank/DDBJ databases">
        <title>Genomic features and morphological characterization of a novel Knufia sp. strain isolated from spacecraft assembly facility.</title>
        <authorList>
            <person name="Teixeira M."/>
            <person name="Chander A.M."/>
            <person name="Stajich J.E."/>
            <person name="Venkateswaran K."/>
        </authorList>
    </citation>
    <scope>NUCLEOTIDE SEQUENCE [LARGE SCALE GENOMIC DNA]</scope>
    <source>
        <strain evidence="1 2">FJI-L2-BK-P2</strain>
    </source>
</reference>
<accession>A0AAN8F7Y8</accession>
<dbReference type="AlphaFoldDB" id="A0AAN8F7Y8"/>